<dbReference type="GO" id="GO:0009317">
    <property type="term" value="C:acetyl-CoA carboxylase complex"/>
    <property type="evidence" value="ECO:0007669"/>
    <property type="project" value="InterPro"/>
</dbReference>
<dbReference type="InterPro" id="IPR011053">
    <property type="entry name" value="Single_hybrid_motif"/>
</dbReference>
<keyword evidence="7 8" id="KW-0092">Biotin</keyword>
<keyword evidence="6 8" id="KW-0275">Fatty acid biosynthesis</keyword>
<dbReference type="GO" id="GO:0003989">
    <property type="term" value="F:acetyl-CoA carboxylase activity"/>
    <property type="evidence" value="ECO:0007669"/>
    <property type="project" value="InterPro"/>
</dbReference>
<dbReference type="PROSITE" id="PS50968">
    <property type="entry name" value="BIOTINYL_LIPOYL"/>
    <property type="match status" value="1"/>
</dbReference>
<dbReference type="PANTHER" id="PTHR45266">
    <property type="entry name" value="OXALOACETATE DECARBOXYLASE ALPHA CHAIN"/>
    <property type="match status" value="1"/>
</dbReference>
<accession>A0A9J6P8T0</accession>
<dbReference type="InterPro" id="IPR001882">
    <property type="entry name" value="Biotin_BS"/>
</dbReference>
<dbReference type="PANTHER" id="PTHR45266:SF3">
    <property type="entry name" value="OXALOACETATE DECARBOXYLASE ALPHA CHAIN"/>
    <property type="match status" value="1"/>
</dbReference>
<protein>
    <recommendedName>
        <fullName evidence="2 8">Biotin carboxyl carrier protein of acetyl-CoA carboxylase</fullName>
    </recommendedName>
</protein>
<comment type="pathway">
    <text evidence="1 8">Lipid metabolism; fatty acid biosynthesis.</text>
</comment>
<dbReference type="InterPro" id="IPR001249">
    <property type="entry name" value="AcCoA_biotinCC"/>
</dbReference>
<dbReference type="EMBL" id="JAGSOJ010000005">
    <property type="protein sequence ID" value="MCM1992305.1"/>
    <property type="molecule type" value="Genomic_DNA"/>
</dbReference>
<name>A0A9J6P8T0_9CLOT</name>
<dbReference type="PROSITE" id="PS00188">
    <property type="entry name" value="BIOTIN"/>
    <property type="match status" value="1"/>
</dbReference>
<dbReference type="AlphaFoldDB" id="A0A9J6P8T0"/>
<dbReference type="Pfam" id="PF00364">
    <property type="entry name" value="Biotin_lipoyl"/>
    <property type="match status" value="1"/>
</dbReference>
<evidence type="ECO:0000256" key="6">
    <source>
        <dbReference type="ARBA" id="ARBA00023160"/>
    </source>
</evidence>
<dbReference type="CDD" id="cd06850">
    <property type="entry name" value="biotinyl_domain"/>
    <property type="match status" value="1"/>
</dbReference>
<keyword evidence="11" id="KW-1185">Reference proteome</keyword>
<reference evidence="10" key="2">
    <citation type="submission" date="2021-04" db="EMBL/GenBank/DDBJ databases">
        <authorList>
            <person name="Dong X."/>
        </authorList>
    </citation>
    <scope>NUCLEOTIDE SEQUENCE</scope>
    <source>
        <strain evidence="10">ZWT</strain>
    </source>
</reference>
<keyword evidence="4 8" id="KW-0276">Fatty acid metabolism</keyword>
<evidence type="ECO:0000313" key="10">
    <source>
        <dbReference type="EMBL" id="MCM1992305.1"/>
    </source>
</evidence>
<keyword evidence="10" id="KW-0436">Ligase</keyword>
<dbReference type="PRINTS" id="PR01071">
    <property type="entry name" value="ACOABIOTINCC"/>
</dbReference>
<dbReference type="GO" id="GO:0006633">
    <property type="term" value="P:fatty acid biosynthetic process"/>
    <property type="evidence" value="ECO:0007669"/>
    <property type="project" value="UniProtKB-KW"/>
</dbReference>
<comment type="function">
    <text evidence="8">This protein is a component of the acetyl coenzyme A carboxylase complex; first, biotin carboxylase catalyzes the carboxylation of the carrier protein and then the transcarboxylase transfers the carboxyl group to form malonyl-CoA.</text>
</comment>
<dbReference type="InterPro" id="IPR000089">
    <property type="entry name" value="Biotin_lipoyl"/>
</dbReference>
<proteinExistence type="predicted"/>
<reference evidence="10" key="1">
    <citation type="journal article" date="2021" name="mSystems">
        <title>Bacteria and Archaea Synergistically Convert Glycine Betaine to Biogenic Methane in the Formosa Cold Seep of the South China Sea.</title>
        <authorList>
            <person name="Li L."/>
            <person name="Zhang W."/>
            <person name="Zhang S."/>
            <person name="Song L."/>
            <person name="Sun Q."/>
            <person name="Zhang H."/>
            <person name="Xiang H."/>
            <person name="Dong X."/>
        </authorList>
    </citation>
    <scope>NUCLEOTIDE SEQUENCE</scope>
    <source>
        <strain evidence="10">ZWT</strain>
    </source>
</reference>
<dbReference type="InterPro" id="IPR050709">
    <property type="entry name" value="Biotin_Carboxyl_Carrier/Decarb"/>
</dbReference>
<keyword evidence="3 8" id="KW-0444">Lipid biosynthesis</keyword>
<evidence type="ECO:0000259" key="9">
    <source>
        <dbReference type="PROSITE" id="PS50968"/>
    </source>
</evidence>
<dbReference type="Gene3D" id="2.40.50.100">
    <property type="match status" value="1"/>
</dbReference>
<evidence type="ECO:0000256" key="8">
    <source>
        <dbReference type="RuleBase" id="RU364072"/>
    </source>
</evidence>
<evidence type="ECO:0000256" key="4">
    <source>
        <dbReference type="ARBA" id="ARBA00022832"/>
    </source>
</evidence>
<keyword evidence="5 8" id="KW-0443">Lipid metabolism</keyword>
<comment type="caution">
    <text evidence="10">The sequence shown here is derived from an EMBL/GenBank/DDBJ whole genome shotgun (WGS) entry which is preliminary data.</text>
</comment>
<dbReference type="RefSeq" id="WP_250861462.1">
    <property type="nucleotide sequence ID" value="NZ_JAGSOJ010000005.1"/>
</dbReference>
<evidence type="ECO:0000256" key="5">
    <source>
        <dbReference type="ARBA" id="ARBA00023098"/>
    </source>
</evidence>
<sequence length="163" mass="18355">MDFNNIKELITLISNSNLNEFELEKDSLKIKMSKGASGEVRIISNERINELPKEEKEVAVEAVTSNVQVTEEIVDDKNIEDDSNFEYINSPIVGTYYASPSPDDPAFVKVGDMVSKGQPLCIIEAMKLMNEITAEVSGEIVEILVKNEDMVQYDQPIIKIRRK</sequence>
<evidence type="ECO:0000256" key="1">
    <source>
        <dbReference type="ARBA" id="ARBA00005194"/>
    </source>
</evidence>
<dbReference type="Proteomes" id="UP001056429">
    <property type="component" value="Unassembled WGS sequence"/>
</dbReference>
<evidence type="ECO:0000256" key="7">
    <source>
        <dbReference type="ARBA" id="ARBA00023267"/>
    </source>
</evidence>
<evidence type="ECO:0000256" key="3">
    <source>
        <dbReference type="ARBA" id="ARBA00022516"/>
    </source>
</evidence>
<organism evidence="10 11">
    <name type="scientific">Oceanirhabdus seepicola</name>
    <dbReference type="NCBI Taxonomy" id="2828781"/>
    <lineage>
        <taxon>Bacteria</taxon>
        <taxon>Bacillati</taxon>
        <taxon>Bacillota</taxon>
        <taxon>Clostridia</taxon>
        <taxon>Eubacteriales</taxon>
        <taxon>Clostridiaceae</taxon>
        <taxon>Oceanirhabdus</taxon>
    </lineage>
</organism>
<gene>
    <name evidence="10" type="primary">accB</name>
    <name evidence="10" type="ORF">KDK92_21485</name>
</gene>
<dbReference type="FunFam" id="2.40.50.100:FF:000003">
    <property type="entry name" value="Acetyl-CoA carboxylase biotin carboxyl carrier protein"/>
    <property type="match status" value="1"/>
</dbReference>
<evidence type="ECO:0000313" key="11">
    <source>
        <dbReference type="Proteomes" id="UP001056429"/>
    </source>
</evidence>
<dbReference type="NCBIfam" id="TIGR00531">
    <property type="entry name" value="BCCP"/>
    <property type="match status" value="1"/>
</dbReference>
<evidence type="ECO:0000256" key="2">
    <source>
        <dbReference type="ARBA" id="ARBA00017562"/>
    </source>
</evidence>
<feature type="domain" description="Lipoyl-binding" evidence="9">
    <location>
        <begin position="85"/>
        <end position="161"/>
    </location>
</feature>
<dbReference type="SUPFAM" id="SSF51230">
    <property type="entry name" value="Single hybrid motif"/>
    <property type="match status" value="1"/>
</dbReference>